<feature type="chain" id="PRO_5045685723" evidence="1">
    <location>
        <begin position="20"/>
        <end position="134"/>
    </location>
</feature>
<accession>A0ABU3BLW3</accession>
<keyword evidence="3" id="KW-1185">Reference proteome</keyword>
<comment type="caution">
    <text evidence="2">The sequence shown here is derived from an EMBL/GenBank/DDBJ whole genome shotgun (WGS) entry which is preliminary data.</text>
</comment>
<reference evidence="2 3" key="1">
    <citation type="submission" date="2023-09" db="EMBL/GenBank/DDBJ databases">
        <authorList>
            <person name="Rey-Velasco X."/>
        </authorList>
    </citation>
    <scope>NUCLEOTIDE SEQUENCE [LARGE SCALE GENOMIC DNA]</scope>
    <source>
        <strain evidence="2 3">F394</strain>
    </source>
</reference>
<proteinExistence type="predicted"/>
<evidence type="ECO:0000313" key="2">
    <source>
        <dbReference type="EMBL" id="MDT0630277.1"/>
    </source>
</evidence>
<protein>
    <submittedName>
        <fullName evidence="2">Uncharacterized protein</fullName>
    </submittedName>
</protein>
<sequence>MTLRLPLLALALLAGPASAQMLPSGTWTGTLEHGGDAHPAQAEIERCTGGFTVALDVAGRRADVTEDGAATWEGGRLRFETSRARWPGLLLPRALACSLEQDTETGALAGVCRAGRTTYRLRLAPPASGSFGCK</sequence>
<dbReference type="EMBL" id="JAVRHT010000001">
    <property type="protein sequence ID" value="MDT0630277.1"/>
    <property type="molecule type" value="Genomic_DNA"/>
</dbReference>
<dbReference type="Proteomes" id="UP001267426">
    <property type="component" value="Unassembled WGS sequence"/>
</dbReference>
<organism evidence="2 3">
    <name type="scientific">Rubrivirga litoralis</name>
    <dbReference type="NCBI Taxonomy" id="3075598"/>
    <lineage>
        <taxon>Bacteria</taxon>
        <taxon>Pseudomonadati</taxon>
        <taxon>Rhodothermota</taxon>
        <taxon>Rhodothermia</taxon>
        <taxon>Rhodothermales</taxon>
        <taxon>Rubricoccaceae</taxon>
        <taxon>Rubrivirga</taxon>
    </lineage>
</organism>
<name>A0ABU3BLW3_9BACT</name>
<keyword evidence="1" id="KW-0732">Signal</keyword>
<feature type="signal peptide" evidence="1">
    <location>
        <begin position="1"/>
        <end position="19"/>
    </location>
</feature>
<evidence type="ECO:0000256" key="1">
    <source>
        <dbReference type="SAM" id="SignalP"/>
    </source>
</evidence>
<dbReference type="RefSeq" id="WP_311661274.1">
    <property type="nucleotide sequence ID" value="NZ_JAVRHT010000001.1"/>
</dbReference>
<evidence type="ECO:0000313" key="3">
    <source>
        <dbReference type="Proteomes" id="UP001267426"/>
    </source>
</evidence>
<gene>
    <name evidence="2" type="ORF">RM540_00820</name>
</gene>